<gene>
    <name evidence="1" type="ORF">NEISICOT_00257</name>
</gene>
<reference evidence="1" key="1">
    <citation type="submission" date="2009-07" db="EMBL/GenBank/DDBJ databases">
        <authorList>
            <person name="Weinstock G."/>
            <person name="Sodergren E."/>
            <person name="Clifton S."/>
            <person name="Fulton L."/>
            <person name="Fulton B."/>
            <person name="Courtney L."/>
            <person name="Fronick C."/>
            <person name="Harrison M."/>
            <person name="Strong C."/>
            <person name="Farmer C."/>
            <person name="Delahaunty K."/>
            <person name="Markovic C."/>
            <person name="Hall O."/>
            <person name="Minx P."/>
            <person name="Tomlinson C."/>
            <person name="Mitreva M."/>
            <person name="Nelson J."/>
            <person name="Hou S."/>
            <person name="Wollam A."/>
            <person name="Pepin K.H."/>
            <person name="Johnson M."/>
            <person name="Bhonagiri V."/>
            <person name="Nash W.E."/>
            <person name="Warren W."/>
            <person name="Chinwalla A."/>
            <person name="Mardis E.R."/>
            <person name="Wilson R.K."/>
        </authorList>
    </citation>
    <scope>NUCLEOTIDE SEQUENCE [LARGE SCALE GENOMIC DNA]</scope>
    <source>
        <strain evidence="1">ATCC 29256</strain>
    </source>
</reference>
<dbReference type="Proteomes" id="UP000005365">
    <property type="component" value="Unassembled WGS sequence"/>
</dbReference>
<dbReference type="AlphaFoldDB" id="C6M178"/>
<dbReference type="EMBL" id="ACKO02000001">
    <property type="protein sequence ID" value="EET46152.1"/>
    <property type="molecule type" value="Genomic_DNA"/>
</dbReference>
<accession>C6M178</accession>
<name>C6M178_NEISI</name>
<organism evidence="1 2">
    <name type="scientific">Neisseria sicca ATCC 29256</name>
    <dbReference type="NCBI Taxonomy" id="547045"/>
    <lineage>
        <taxon>Bacteria</taxon>
        <taxon>Pseudomonadati</taxon>
        <taxon>Pseudomonadota</taxon>
        <taxon>Betaproteobacteria</taxon>
        <taxon>Neisseriales</taxon>
        <taxon>Neisseriaceae</taxon>
        <taxon>Neisseria</taxon>
    </lineage>
</organism>
<evidence type="ECO:0000313" key="2">
    <source>
        <dbReference type="Proteomes" id="UP000005365"/>
    </source>
</evidence>
<comment type="caution">
    <text evidence="1">The sequence shown here is derived from an EMBL/GenBank/DDBJ whole genome shotgun (WGS) entry which is preliminary data.</text>
</comment>
<sequence>MVACFLKGRLKNCPAVFGFTASVFPLKVRQQVRRVHTIESVFSQKIRRNAADKDNAYGIGYHADWSIQLVWSDRRCIIMFFK</sequence>
<proteinExistence type="predicted"/>
<keyword evidence="2" id="KW-1185">Reference proteome</keyword>
<protein>
    <submittedName>
        <fullName evidence="1">Uncharacterized protein</fullName>
    </submittedName>
</protein>
<evidence type="ECO:0000313" key="1">
    <source>
        <dbReference type="EMBL" id="EET46152.1"/>
    </source>
</evidence>